<keyword evidence="1" id="KW-1133">Transmembrane helix</keyword>
<dbReference type="AlphaFoldDB" id="A0A6G1BL44"/>
<keyword evidence="1" id="KW-0472">Membrane</keyword>
<name>A0A6G1BL44_9ORYZ</name>
<comment type="caution">
    <text evidence="2">The sequence shown here is derived from an EMBL/GenBank/DDBJ whole genome shotgun (WGS) entry which is preliminary data.</text>
</comment>
<sequence>MVITQNGKEGFKALCSNCRALKTLWQSRHLFARVAGNPSPLATILVIVVIATMLLVLLLETLDDITVS</sequence>
<dbReference type="EMBL" id="SPHZ02000012">
    <property type="protein sequence ID" value="KAF0888650.1"/>
    <property type="molecule type" value="Genomic_DNA"/>
</dbReference>
<reference evidence="2 3" key="1">
    <citation type="submission" date="2019-11" db="EMBL/GenBank/DDBJ databases">
        <title>Whole genome sequence of Oryza granulata.</title>
        <authorList>
            <person name="Li W."/>
        </authorList>
    </citation>
    <scope>NUCLEOTIDE SEQUENCE [LARGE SCALE GENOMIC DNA]</scope>
    <source>
        <strain evidence="3">cv. Menghai</strain>
        <tissue evidence="2">Leaf</tissue>
    </source>
</reference>
<proteinExistence type="predicted"/>
<evidence type="ECO:0000313" key="3">
    <source>
        <dbReference type="Proteomes" id="UP000479710"/>
    </source>
</evidence>
<keyword evidence="1" id="KW-0812">Transmembrane</keyword>
<evidence type="ECO:0000256" key="1">
    <source>
        <dbReference type="SAM" id="Phobius"/>
    </source>
</evidence>
<organism evidence="2 3">
    <name type="scientific">Oryza meyeriana var. granulata</name>
    <dbReference type="NCBI Taxonomy" id="110450"/>
    <lineage>
        <taxon>Eukaryota</taxon>
        <taxon>Viridiplantae</taxon>
        <taxon>Streptophyta</taxon>
        <taxon>Embryophyta</taxon>
        <taxon>Tracheophyta</taxon>
        <taxon>Spermatophyta</taxon>
        <taxon>Magnoliopsida</taxon>
        <taxon>Liliopsida</taxon>
        <taxon>Poales</taxon>
        <taxon>Poaceae</taxon>
        <taxon>BOP clade</taxon>
        <taxon>Oryzoideae</taxon>
        <taxon>Oryzeae</taxon>
        <taxon>Oryzinae</taxon>
        <taxon>Oryza</taxon>
        <taxon>Oryza meyeriana</taxon>
    </lineage>
</organism>
<gene>
    <name evidence="2" type="ORF">E2562_016108</name>
</gene>
<evidence type="ECO:0000313" key="2">
    <source>
        <dbReference type="EMBL" id="KAF0888650.1"/>
    </source>
</evidence>
<accession>A0A6G1BL44</accession>
<feature type="transmembrane region" description="Helical" evidence="1">
    <location>
        <begin position="41"/>
        <end position="59"/>
    </location>
</feature>
<dbReference type="Proteomes" id="UP000479710">
    <property type="component" value="Unassembled WGS sequence"/>
</dbReference>
<keyword evidence="3" id="KW-1185">Reference proteome</keyword>
<protein>
    <submittedName>
        <fullName evidence="2">Uncharacterized protein</fullName>
    </submittedName>
</protein>